<accession>A0A6N7EGG1</accession>
<dbReference type="EMBL" id="WHPC01000029">
    <property type="protein sequence ID" value="MPV37209.1"/>
    <property type="molecule type" value="Genomic_DNA"/>
</dbReference>
<dbReference type="InterPro" id="IPR013538">
    <property type="entry name" value="ASHA1/2-like_C"/>
</dbReference>
<dbReference type="Gene3D" id="3.30.530.20">
    <property type="match status" value="1"/>
</dbReference>
<dbReference type="SUPFAM" id="SSF55961">
    <property type="entry name" value="Bet v1-like"/>
    <property type="match status" value="1"/>
</dbReference>
<dbReference type="Proteomes" id="UP000437709">
    <property type="component" value="Unassembled WGS sequence"/>
</dbReference>
<reference evidence="3 4" key="1">
    <citation type="submission" date="2019-10" db="EMBL/GenBank/DDBJ databases">
        <title>Georgenia wutianyii sp. nov. and Georgenia yuyongxinii sp. nov. isolated from plateau pika (Ochotona curzoniae) in the Qinghai-Tibet plateau of China.</title>
        <authorList>
            <person name="Tian Z."/>
        </authorList>
    </citation>
    <scope>NUCLEOTIDE SEQUENCE [LARGE SCALE GENOMIC DNA]</scope>
    <source>
        <strain evidence="3 4">JCM 19765</strain>
    </source>
</reference>
<gene>
    <name evidence="3" type="ORF">GB881_09110</name>
</gene>
<evidence type="ECO:0000313" key="3">
    <source>
        <dbReference type="EMBL" id="MPV37209.1"/>
    </source>
</evidence>
<feature type="domain" description="Activator of Hsp90 ATPase homologue 1/2-like C-terminal" evidence="2">
    <location>
        <begin position="35"/>
        <end position="125"/>
    </location>
</feature>
<evidence type="ECO:0000313" key="4">
    <source>
        <dbReference type="Proteomes" id="UP000437709"/>
    </source>
</evidence>
<keyword evidence="4" id="KW-1185">Reference proteome</keyword>
<protein>
    <submittedName>
        <fullName evidence="3">ATPase</fullName>
    </submittedName>
</protein>
<name>A0A6N7EGG1_9MICO</name>
<dbReference type="AlphaFoldDB" id="A0A6N7EGG1"/>
<proteinExistence type="inferred from homology"/>
<comment type="similarity">
    <text evidence="1">Belongs to the AHA1 family.</text>
</comment>
<evidence type="ECO:0000256" key="1">
    <source>
        <dbReference type="ARBA" id="ARBA00006817"/>
    </source>
</evidence>
<comment type="caution">
    <text evidence="3">The sequence shown here is derived from an EMBL/GenBank/DDBJ whole genome shotgun (WGS) entry which is preliminary data.</text>
</comment>
<organism evidence="3 4">
    <name type="scientific">Georgenia subflava</name>
    <dbReference type="NCBI Taxonomy" id="1622177"/>
    <lineage>
        <taxon>Bacteria</taxon>
        <taxon>Bacillati</taxon>
        <taxon>Actinomycetota</taxon>
        <taxon>Actinomycetes</taxon>
        <taxon>Micrococcales</taxon>
        <taxon>Bogoriellaceae</taxon>
        <taxon>Georgenia</taxon>
    </lineage>
</organism>
<evidence type="ECO:0000259" key="2">
    <source>
        <dbReference type="Pfam" id="PF08327"/>
    </source>
</evidence>
<dbReference type="InterPro" id="IPR023393">
    <property type="entry name" value="START-like_dom_sf"/>
</dbReference>
<sequence>MAPQDASIPLVERSVTERQIAGGPAHAVVLRRRFDAPIQHVWAAVTTPDRIDRFFLPVAGDFREGGHYAFEGQASGRILACDAANLLRLEWVPPDRTEADQVEVRLTAHGEDGTWLELEHASIADVFHTDLSGDKFSPAIGWEGPLHFLGEYLRGVLPDQPSVEWYEFDEAEEVRLAKLRAAEWVKAEAQHAETR</sequence>
<dbReference type="Pfam" id="PF08327">
    <property type="entry name" value="AHSA1"/>
    <property type="match status" value="1"/>
</dbReference>